<gene>
    <name evidence="1" type="ORF">LOK49_LG02G01348</name>
</gene>
<keyword evidence="2" id="KW-1185">Reference proteome</keyword>
<protein>
    <submittedName>
        <fullName evidence="1">Uncharacterized protein</fullName>
    </submittedName>
</protein>
<evidence type="ECO:0000313" key="2">
    <source>
        <dbReference type="Proteomes" id="UP001060215"/>
    </source>
</evidence>
<sequence length="314" mass="34559">MSVEGETGSHGRSAEETNHLNRSKKKIKGSTEIEDDNVGENNVGHEEINMDCAEPKASNTVEDAMVDIPDKGITTITEANRANVRVSEANSQIITATVSRQNYPDWLLSAVYASPNARKREELWQTLEQTAQQNDDPWLVVGDFNDYSSQRISQRMASISSILSPQSSPTIPPQSPSQSANNPILNSLHSFKSPNPPPISLRFNLTFGFPTLNNPNGSPLLLKKLRFRHKTRRPGGGTESLHRGTFLGLSNNDELQARLSKSTVLSRRPSLHWTKAESRGLTLMLGIRFAFITMKTVEDANAAVEKLNGTQIGG</sequence>
<accession>A0ACC0IIV7</accession>
<evidence type="ECO:0000313" key="1">
    <source>
        <dbReference type="EMBL" id="KAI8025291.1"/>
    </source>
</evidence>
<organism evidence="1 2">
    <name type="scientific">Camellia lanceoleosa</name>
    <dbReference type="NCBI Taxonomy" id="1840588"/>
    <lineage>
        <taxon>Eukaryota</taxon>
        <taxon>Viridiplantae</taxon>
        <taxon>Streptophyta</taxon>
        <taxon>Embryophyta</taxon>
        <taxon>Tracheophyta</taxon>
        <taxon>Spermatophyta</taxon>
        <taxon>Magnoliopsida</taxon>
        <taxon>eudicotyledons</taxon>
        <taxon>Gunneridae</taxon>
        <taxon>Pentapetalae</taxon>
        <taxon>asterids</taxon>
        <taxon>Ericales</taxon>
        <taxon>Theaceae</taxon>
        <taxon>Camellia</taxon>
    </lineage>
</organism>
<name>A0ACC0IIV7_9ERIC</name>
<comment type="caution">
    <text evidence="1">The sequence shown here is derived from an EMBL/GenBank/DDBJ whole genome shotgun (WGS) entry which is preliminary data.</text>
</comment>
<dbReference type="EMBL" id="CM045760">
    <property type="protein sequence ID" value="KAI8025291.1"/>
    <property type="molecule type" value="Genomic_DNA"/>
</dbReference>
<proteinExistence type="predicted"/>
<reference evidence="1 2" key="1">
    <citation type="journal article" date="2022" name="Plant J.">
        <title>Chromosome-level genome of Camellia lanceoleosa provides a valuable resource for understanding genome evolution and self-incompatibility.</title>
        <authorList>
            <person name="Gong W."/>
            <person name="Xiao S."/>
            <person name="Wang L."/>
            <person name="Liao Z."/>
            <person name="Chang Y."/>
            <person name="Mo W."/>
            <person name="Hu G."/>
            <person name="Li W."/>
            <person name="Zhao G."/>
            <person name="Zhu H."/>
            <person name="Hu X."/>
            <person name="Ji K."/>
            <person name="Xiang X."/>
            <person name="Song Q."/>
            <person name="Yuan D."/>
            <person name="Jin S."/>
            <person name="Zhang L."/>
        </authorList>
    </citation>
    <scope>NUCLEOTIDE SEQUENCE [LARGE SCALE GENOMIC DNA]</scope>
    <source>
        <strain evidence="1">SQ_2022a</strain>
    </source>
</reference>
<dbReference type="Proteomes" id="UP001060215">
    <property type="component" value="Chromosome 3"/>
</dbReference>